<name>Q6F7M0_ACIAD</name>
<keyword evidence="3" id="KW-0858">Xylan degradation</keyword>
<keyword evidence="6" id="KW-0119">Carbohydrate metabolism</keyword>
<evidence type="ECO:0000256" key="2">
    <source>
        <dbReference type="ARBA" id="ARBA00022525"/>
    </source>
</evidence>
<evidence type="ECO:0000256" key="6">
    <source>
        <dbReference type="ARBA" id="ARBA00023277"/>
    </source>
</evidence>
<keyword evidence="2" id="KW-0964">Secreted</keyword>
<dbReference type="Gene3D" id="3.40.50.1820">
    <property type="entry name" value="alpha/beta hydrolase"/>
    <property type="match status" value="1"/>
</dbReference>
<proteinExistence type="predicted"/>
<dbReference type="Pfam" id="PF02230">
    <property type="entry name" value="Abhydrolase_2"/>
    <property type="match status" value="1"/>
</dbReference>
<dbReference type="GO" id="GO:0005576">
    <property type="term" value="C:extracellular region"/>
    <property type="evidence" value="ECO:0007669"/>
    <property type="project" value="UniProtKB-SubCell"/>
</dbReference>
<dbReference type="Proteomes" id="UP000000430">
    <property type="component" value="Chromosome"/>
</dbReference>
<keyword evidence="7" id="KW-0624">Polysaccharide degradation</keyword>
<evidence type="ECO:0000256" key="3">
    <source>
        <dbReference type="ARBA" id="ARBA00022651"/>
    </source>
</evidence>
<dbReference type="STRING" id="202950.GCA_001485005_02118"/>
<sequence>MARLMVHPLKNQRKIAFKYKDFAGEWQRFYVLLSKKKYQKALFLFDGLRIYCEIKIMRWSFVMFSWQSKYKRLNRWTVPLFLSINLFSTAVEAGLFQDQIVKRIEQSLKYRQLNIQHQALIVDHIRRFYQIYNPAPDHKNLPVVIALHGGGGNATQMIKRFQDQAQQHKFLLVAPQGVGPSDQKGVWNSEGCCGEAMQQQVNDIEFIKQLIAELQQHYSIDKTRIYVTGFSNGGMLTYQLANRLSPQLAAVAVVSGAMFEGQPRGLKVIPIPMMIIHGERDPVVSVQGGISSIRFVARAQHAPFQPLSYTLNYWKNTNQCKSMLEQQINAYLSIESGQHCKAPLLVYHLLEGKHVWPTSSNRYERIDASEQIWNFFKGFSRPDSYSTH</sequence>
<dbReference type="EMBL" id="CR543861">
    <property type="protein sequence ID" value="CAG69945.1"/>
    <property type="molecule type" value="Genomic_DNA"/>
</dbReference>
<keyword evidence="5" id="KW-0378">Hydrolase</keyword>
<evidence type="ECO:0000259" key="8">
    <source>
        <dbReference type="Pfam" id="PF02230"/>
    </source>
</evidence>
<dbReference type="InterPro" id="IPR043595">
    <property type="entry name" value="FaeB/C/D"/>
</dbReference>
<dbReference type="GO" id="GO:0030600">
    <property type="term" value="F:feruloyl esterase activity"/>
    <property type="evidence" value="ECO:0007669"/>
    <property type="project" value="InterPro"/>
</dbReference>
<evidence type="ECO:0000256" key="5">
    <source>
        <dbReference type="ARBA" id="ARBA00022801"/>
    </source>
</evidence>
<dbReference type="eggNOG" id="COG3509">
    <property type="taxonomic scope" value="Bacteria"/>
</dbReference>
<evidence type="ECO:0000256" key="4">
    <source>
        <dbReference type="ARBA" id="ARBA00022729"/>
    </source>
</evidence>
<feature type="domain" description="Phospholipase/carboxylesterase/thioesterase" evidence="8">
    <location>
        <begin position="136"/>
        <end position="294"/>
    </location>
</feature>
<dbReference type="GO" id="GO:0045493">
    <property type="term" value="P:xylan catabolic process"/>
    <property type="evidence" value="ECO:0007669"/>
    <property type="project" value="UniProtKB-KW"/>
</dbReference>
<evidence type="ECO:0000313" key="10">
    <source>
        <dbReference type="Proteomes" id="UP000000430"/>
    </source>
</evidence>
<reference evidence="9 10" key="1">
    <citation type="journal article" date="2004" name="Nucleic Acids Res.">
        <title>Unique features revealed by the genome sequence of Acinetobacter sp. ADP1, a versatile and naturally transformation competent bacterium.</title>
        <authorList>
            <person name="Barbe V."/>
            <person name="Vallenet D."/>
            <person name="Fonknechten N."/>
            <person name="Kreimeyer A."/>
            <person name="Oztas S."/>
            <person name="Labarre L."/>
            <person name="Cruveiller S."/>
            <person name="Robert C."/>
            <person name="Duprat S."/>
            <person name="Wincker P."/>
            <person name="Ornston L.N."/>
            <person name="Weissenbach J."/>
            <person name="Marliere P."/>
            <person name="Cohen G.N."/>
            <person name="Medigue C."/>
        </authorList>
    </citation>
    <scope>NUCLEOTIDE SEQUENCE [LARGE SCALE GENOMIC DNA]</scope>
    <source>
        <strain evidence="10">ATCC 33305 / BD413 / ADP1</strain>
    </source>
</reference>
<dbReference type="PANTHER" id="PTHR38050">
    <property type="match status" value="1"/>
</dbReference>
<dbReference type="BioCyc" id="ASP62977:ACIAD_RS14805-MONOMER"/>
<keyword evidence="4" id="KW-0732">Signal</keyword>
<evidence type="ECO:0000313" key="9">
    <source>
        <dbReference type="EMBL" id="CAG69945.1"/>
    </source>
</evidence>
<dbReference type="AlphaFoldDB" id="Q6F7M0"/>
<organism evidence="9 10">
    <name type="scientific">Acinetobacter baylyi (strain ATCC 33305 / BD413 / ADP1)</name>
    <dbReference type="NCBI Taxonomy" id="62977"/>
    <lineage>
        <taxon>Bacteria</taxon>
        <taxon>Pseudomonadati</taxon>
        <taxon>Pseudomonadota</taxon>
        <taxon>Gammaproteobacteria</taxon>
        <taxon>Moraxellales</taxon>
        <taxon>Moraxellaceae</taxon>
        <taxon>Acinetobacter</taxon>
    </lineage>
</organism>
<dbReference type="SUPFAM" id="SSF53474">
    <property type="entry name" value="alpha/beta-Hydrolases"/>
    <property type="match status" value="1"/>
</dbReference>
<gene>
    <name evidence="9" type="ordered locus">ACIAD3267</name>
</gene>
<comment type="subcellular location">
    <subcellularLocation>
        <location evidence="1">Secreted</location>
    </subcellularLocation>
</comment>
<dbReference type="InterPro" id="IPR029058">
    <property type="entry name" value="AB_hydrolase_fold"/>
</dbReference>
<evidence type="ECO:0000256" key="1">
    <source>
        <dbReference type="ARBA" id="ARBA00004613"/>
    </source>
</evidence>
<dbReference type="ESTHER" id="aciad-q6f7m0">
    <property type="family name" value="Esterase_phb"/>
</dbReference>
<dbReference type="HOGENOM" id="CLU_027551_4_1_6"/>
<accession>Q6F7M0</accession>
<protein>
    <recommendedName>
        <fullName evidence="8">Phospholipase/carboxylesterase/thioesterase domain-containing protein</fullName>
    </recommendedName>
</protein>
<evidence type="ECO:0000256" key="7">
    <source>
        <dbReference type="ARBA" id="ARBA00023326"/>
    </source>
</evidence>
<dbReference type="InterPro" id="IPR003140">
    <property type="entry name" value="PLipase/COase/thioEstase"/>
</dbReference>
<dbReference type="KEGG" id="aci:ACIAD3267"/>
<dbReference type="PANTHER" id="PTHR38050:SF2">
    <property type="entry name" value="FERULOYL ESTERASE C-RELATED"/>
    <property type="match status" value="1"/>
</dbReference>